<accession>A0A0E9V4Z5</accession>
<protein>
    <submittedName>
        <fullName evidence="1">Uncharacterized protein</fullName>
    </submittedName>
</protein>
<dbReference type="AlphaFoldDB" id="A0A0E9V4Z5"/>
<reference evidence="1" key="2">
    <citation type="journal article" date="2015" name="Fish Shellfish Immunol.">
        <title>Early steps in the European eel (Anguilla anguilla)-Vibrio vulnificus interaction in the gills: Role of the RtxA13 toxin.</title>
        <authorList>
            <person name="Callol A."/>
            <person name="Pajuelo D."/>
            <person name="Ebbesson L."/>
            <person name="Teles M."/>
            <person name="MacKenzie S."/>
            <person name="Amaro C."/>
        </authorList>
    </citation>
    <scope>NUCLEOTIDE SEQUENCE</scope>
</reference>
<sequence>MYKPTCLKALHAVGYLLKQHRTDTETQE</sequence>
<dbReference type="EMBL" id="GBXM01035460">
    <property type="protein sequence ID" value="JAH73117.1"/>
    <property type="molecule type" value="Transcribed_RNA"/>
</dbReference>
<reference evidence="1" key="1">
    <citation type="submission" date="2014-11" db="EMBL/GenBank/DDBJ databases">
        <authorList>
            <person name="Amaro Gonzalez C."/>
        </authorList>
    </citation>
    <scope>NUCLEOTIDE SEQUENCE</scope>
</reference>
<organism evidence="1">
    <name type="scientific">Anguilla anguilla</name>
    <name type="common">European freshwater eel</name>
    <name type="synonym">Muraena anguilla</name>
    <dbReference type="NCBI Taxonomy" id="7936"/>
    <lineage>
        <taxon>Eukaryota</taxon>
        <taxon>Metazoa</taxon>
        <taxon>Chordata</taxon>
        <taxon>Craniata</taxon>
        <taxon>Vertebrata</taxon>
        <taxon>Euteleostomi</taxon>
        <taxon>Actinopterygii</taxon>
        <taxon>Neopterygii</taxon>
        <taxon>Teleostei</taxon>
        <taxon>Anguilliformes</taxon>
        <taxon>Anguillidae</taxon>
        <taxon>Anguilla</taxon>
    </lineage>
</organism>
<proteinExistence type="predicted"/>
<evidence type="ECO:0000313" key="1">
    <source>
        <dbReference type="EMBL" id="JAH73117.1"/>
    </source>
</evidence>
<name>A0A0E9V4Z5_ANGAN</name>